<dbReference type="PANTHER" id="PTHR34512">
    <property type="entry name" value="CELL SURFACE PROTEIN"/>
    <property type="match status" value="1"/>
</dbReference>
<dbReference type="Gene3D" id="2.130.10.10">
    <property type="entry name" value="YVTN repeat-like/Quinoprotein amine dehydrogenase"/>
    <property type="match status" value="1"/>
</dbReference>
<feature type="domain" description="Pyrrolo-quinoline quinone repeat" evidence="2">
    <location>
        <begin position="180"/>
        <end position="260"/>
    </location>
</feature>
<feature type="compositionally biased region" description="Acidic residues" evidence="1">
    <location>
        <begin position="29"/>
        <end position="53"/>
    </location>
</feature>
<dbReference type="Pfam" id="PF13360">
    <property type="entry name" value="PQQ_2"/>
    <property type="match status" value="3"/>
</dbReference>
<evidence type="ECO:0000313" key="3">
    <source>
        <dbReference type="EMBL" id="NUC74158.1"/>
    </source>
</evidence>
<feature type="compositionally biased region" description="Low complexity" evidence="1">
    <location>
        <begin position="54"/>
        <end position="64"/>
    </location>
</feature>
<dbReference type="EMBL" id="JABUQZ010000001">
    <property type="protein sequence ID" value="NUC74158.1"/>
    <property type="molecule type" value="Genomic_DNA"/>
</dbReference>
<feature type="domain" description="Pyrrolo-quinoline quinone repeat" evidence="2">
    <location>
        <begin position="88"/>
        <end position="175"/>
    </location>
</feature>
<dbReference type="InterPro" id="IPR011047">
    <property type="entry name" value="Quinoprotein_ADH-like_sf"/>
</dbReference>
<dbReference type="RefSeq" id="WP_174681928.1">
    <property type="nucleotide sequence ID" value="NZ_JABUQZ010000001.1"/>
</dbReference>
<protein>
    <submittedName>
        <fullName evidence="3">PQQ-binding-like beta-propeller repeat protein</fullName>
    </submittedName>
</protein>
<proteinExistence type="predicted"/>
<accession>A0ABX2LFK4</accession>
<dbReference type="Proteomes" id="UP001016761">
    <property type="component" value="Unassembled WGS sequence"/>
</dbReference>
<keyword evidence="4" id="KW-1185">Reference proteome</keyword>
<dbReference type="SUPFAM" id="SSF50998">
    <property type="entry name" value="Quinoprotein alcohol dehydrogenase-like"/>
    <property type="match status" value="1"/>
</dbReference>
<evidence type="ECO:0000313" key="4">
    <source>
        <dbReference type="Proteomes" id="UP001016761"/>
    </source>
</evidence>
<gene>
    <name evidence="3" type="ORF">HTZ84_17930</name>
</gene>
<feature type="compositionally biased region" description="Polar residues" evidence="1">
    <location>
        <begin position="68"/>
        <end position="83"/>
    </location>
</feature>
<name>A0ABX2LFK4_9EURY</name>
<dbReference type="InterPro" id="IPR015943">
    <property type="entry name" value="WD40/YVTN_repeat-like_dom_sf"/>
</dbReference>
<evidence type="ECO:0000256" key="1">
    <source>
        <dbReference type="SAM" id="MobiDB-lite"/>
    </source>
</evidence>
<dbReference type="SMART" id="SM00564">
    <property type="entry name" value="PQQ"/>
    <property type="match status" value="5"/>
</dbReference>
<dbReference type="PANTHER" id="PTHR34512:SF30">
    <property type="entry name" value="OUTER MEMBRANE PROTEIN ASSEMBLY FACTOR BAMB"/>
    <property type="match status" value="1"/>
</dbReference>
<dbReference type="InterPro" id="IPR018391">
    <property type="entry name" value="PQQ_b-propeller_rpt"/>
</dbReference>
<dbReference type="PROSITE" id="PS51257">
    <property type="entry name" value="PROKAR_LIPOPROTEIN"/>
    <property type="match status" value="1"/>
</dbReference>
<feature type="region of interest" description="Disordered" evidence="1">
    <location>
        <begin position="25"/>
        <end position="90"/>
    </location>
</feature>
<evidence type="ECO:0000259" key="2">
    <source>
        <dbReference type="Pfam" id="PF13360"/>
    </source>
</evidence>
<organism evidence="3 4">
    <name type="scientific">Haloterrigena gelatinilytica</name>
    <dbReference type="NCBI Taxonomy" id="2741724"/>
    <lineage>
        <taxon>Archaea</taxon>
        <taxon>Methanobacteriati</taxon>
        <taxon>Methanobacteriota</taxon>
        <taxon>Stenosarchaea group</taxon>
        <taxon>Halobacteria</taxon>
        <taxon>Halobacteriales</taxon>
        <taxon>Natrialbaceae</taxon>
        <taxon>Haloterrigena</taxon>
    </lineage>
</organism>
<dbReference type="InterPro" id="IPR002372">
    <property type="entry name" value="PQQ_rpt_dom"/>
</dbReference>
<feature type="domain" description="Pyrrolo-quinoline quinone repeat" evidence="2">
    <location>
        <begin position="318"/>
        <end position="400"/>
    </location>
</feature>
<reference evidence="3 4" key="1">
    <citation type="submission" date="2020-06" db="EMBL/GenBank/DDBJ databases">
        <title>Haloterrigena sp. nov., an extremely halophilic archaeon isolated from a saline sediment.</title>
        <authorList>
            <person name="Liu B.-B."/>
        </authorList>
    </citation>
    <scope>NUCLEOTIDE SEQUENCE [LARGE SCALE GENOMIC DNA]</scope>
    <source>
        <strain evidence="3 4">SYSU A558-1</strain>
    </source>
</reference>
<sequence>MIISRRRYLAMTGSTAALSAAGCTSLLDGETDDSGDQNADPDTDEDDETDADSDASSTGLAADDWPSFQRTPGNDGYTPSSAPTDDPAERWSTTLSGALEEQVAVVDGTVYAVTDDGTVHALEAASGDEIWTESLEGGRAQCPCIVDGLVVVSTETGELVALDAADGEREWTADLAGPVAGPTADAGTVYVGTSENPVAYAIDAASGVERWSFPLALDAVDYPAVSGEGVYVAAHSAWDGRLYALEPTDGSERWVHEADRMRSPAAVDDGVLARGYAVTILTPAGDPRQRTGFGTSYPAPPATTSTALFGGGSGGGFTALDRAEGVPDWHASFVGPISATAVTDDRAYLTTGRPELVALDLATGDRRWSRSLEGGIATGPTVADGAVFVGTNDGNLTAFE</sequence>
<comment type="caution">
    <text evidence="3">The sequence shown here is derived from an EMBL/GenBank/DDBJ whole genome shotgun (WGS) entry which is preliminary data.</text>
</comment>
<dbReference type="Gene3D" id="2.40.128.630">
    <property type="match status" value="2"/>
</dbReference>